<dbReference type="Proteomes" id="UP000535501">
    <property type="component" value="Unassembled WGS sequence"/>
</dbReference>
<evidence type="ECO:0000256" key="1">
    <source>
        <dbReference type="ARBA" id="ARBA00004418"/>
    </source>
</evidence>
<dbReference type="Pfam" id="PF13531">
    <property type="entry name" value="SBP_bac_11"/>
    <property type="match status" value="1"/>
</dbReference>
<comment type="subcellular location">
    <subcellularLocation>
        <location evidence="1">Periplasm</location>
    </subcellularLocation>
</comment>
<proteinExistence type="inferred from homology"/>
<evidence type="ECO:0000256" key="2">
    <source>
        <dbReference type="ARBA" id="ARBA00006099"/>
    </source>
</evidence>
<dbReference type="GO" id="GO:0042597">
    <property type="term" value="C:periplasmic space"/>
    <property type="evidence" value="ECO:0007669"/>
    <property type="project" value="UniProtKB-SubCell"/>
</dbReference>
<dbReference type="EMBL" id="JACHEJ010000007">
    <property type="protein sequence ID" value="MBB6181014.1"/>
    <property type="molecule type" value="Genomic_DNA"/>
</dbReference>
<dbReference type="GO" id="GO:1902358">
    <property type="term" value="P:sulfate transmembrane transport"/>
    <property type="evidence" value="ECO:0007669"/>
    <property type="project" value="InterPro"/>
</dbReference>
<keyword evidence="5" id="KW-0574">Periplasm</keyword>
<organism evidence="6 7">
    <name type="scientific">Pseudorhizobium flavum</name>
    <dbReference type="NCBI Taxonomy" id="1335061"/>
    <lineage>
        <taxon>Bacteria</taxon>
        <taxon>Pseudomonadati</taxon>
        <taxon>Pseudomonadota</taxon>
        <taxon>Alphaproteobacteria</taxon>
        <taxon>Hyphomicrobiales</taxon>
        <taxon>Rhizobiaceae</taxon>
        <taxon>Rhizobium/Agrobacterium group</taxon>
        <taxon>Pseudorhizobium</taxon>
    </lineage>
</organism>
<reference evidence="6 7" key="1">
    <citation type="submission" date="2020-08" db="EMBL/GenBank/DDBJ databases">
        <title>Genomic Encyclopedia of Type Strains, Phase IV (KMG-IV): sequencing the most valuable type-strain genomes for metagenomic binning, comparative biology and taxonomic classification.</title>
        <authorList>
            <person name="Goeker M."/>
        </authorList>
    </citation>
    <scope>NUCLEOTIDE SEQUENCE [LARGE SCALE GENOMIC DNA]</scope>
    <source>
        <strain evidence="6 7">DSM 102134</strain>
    </source>
</reference>
<keyword evidence="4" id="KW-0732">Signal</keyword>
<comment type="similarity">
    <text evidence="2">Belongs to the prokaryotic sulfate-binding protein family.</text>
</comment>
<dbReference type="AlphaFoldDB" id="A0A7W9YZ02"/>
<evidence type="ECO:0000256" key="4">
    <source>
        <dbReference type="ARBA" id="ARBA00022729"/>
    </source>
</evidence>
<name>A0A7W9YZ02_9HYPH</name>
<evidence type="ECO:0000256" key="5">
    <source>
        <dbReference type="ARBA" id="ARBA00022764"/>
    </source>
</evidence>
<dbReference type="InterPro" id="IPR005669">
    <property type="entry name" value="Thiosulph/SO4-bd"/>
</dbReference>
<dbReference type="SUPFAM" id="SSF53850">
    <property type="entry name" value="Periplasmic binding protein-like II"/>
    <property type="match status" value="1"/>
</dbReference>
<sequence length="142" mass="15413">MFKFMHGMGALALGLSLTVGVFTPTLAQTTLLNVSYDPTREFYEEYNALFIAHWQKQTGETVRIEQSHGGSGRQARGVIEGLEADVVTLALGSDIDAIAEHSGKISRDWHGRFAHNSAPYTSTIVFLVRKAIPKGCGTGETS</sequence>
<accession>A0A7W9YZ02</accession>
<dbReference type="GO" id="GO:0140104">
    <property type="term" value="F:molecular carrier activity"/>
    <property type="evidence" value="ECO:0007669"/>
    <property type="project" value="InterPro"/>
</dbReference>
<dbReference type="Gene3D" id="3.40.190.10">
    <property type="entry name" value="Periplasmic binding protein-like II"/>
    <property type="match status" value="1"/>
</dbReference>
<keyword evidence="7" id="KW-1185">Reference proteome</keyword>
<dbReference type="PANTHER" id="PTHR30368">
    <property type="entry name" value="SULFATE-BINDING PROTEIN"/>
    <property type="match status" value="1"/>
</dbReference>
<comment type="caution">
    <text evidence="6">The sequence shown here is derived from an EMBL/GenBank/DDBJ whole genome shotgun (WGS) entry which is preliminary data.</text>
</comment>
<keyword evidence="3" id="KW-0813">Transport</keyword>
<protein>
    <submittedName>
        <fullName evidence="6">Sulfate/thiosulfate-binding protein</fullName>
    </submittedName>
</protein>
<gene>
    <name evidence="6" type="ORF">HNQ75_002997</name>
</gene>
<evidence type="ECO:0000313" key="6">
    <source>
        <dbReference type="EMBL" id="MBB6181014.1"/>
    </source>
</evidence>
<evidence type="ECO:0000313" key="7">
    <source>
        <dbReference type="Proteomes" id="UP000535501"/>
    </source>
</evidence>
<evidence type="ECO:0000256" key="3">
    <source>
        <dbReference type="ARBA" id="ARBA00022448"/>
    </source>
</evidence>
<dbReference type="PANTHER" id="PTHR30368:SF2">
    <property type="entry name" value="SULFATE-BINDING PROTEIN"/>
    <property type="match status" value="1"/>
</dbReference>